<dbReference type="EMBL" id="JACBZR010000001">
    <property type="protein sequence ID" value="NYI79960.1"/>
    <property type="molecule type" value="Genomic_DNA"/>
</dbReference>
<keyword evidence="2" id="KW-1185">Reference proteome</keyword>
<evidence type="ECO:0000313" key="2">
    <source>
        <dbReference type="Proteomes" id="UP000564496"/>
    </source>
</evidence>
<sequence length="315" mass="35175">MSVVEAESDVGDVPMVDVRHPFRRSAARAVGFDPLRMRREYRRLFHGIYISREVEPTPLVLARAVLVSVRGVAWASHATAARVLRLPIPVLPGEHVTVVDRNHRRGRPDITCHSAPSGMVTKVEDVTVSAPSQVFLELATMISLVDLVVVGDHMVRKGMISLGSLVAACQAASGPGADLAREAVSYVREGVDSPMETRTRMLIVLAGLPEPEVNALVGNETELRRYDLSYRASRTIVEYDGRAHIEREEQWESDLVRREKIDDDEWRIIVVIAKGIYKTPGDTLERIHRVLRKRGEPGVLAVLSDRWKAHFPGYE</sequence>
<protein>
    <recommendedName>
        <fullName evidence="3">DUF559 domain-containing protein</fullName>
    </recommendedName>
</protein>
<proteinExistence type="predicted"/>
<dbReference type="AlphaFoldDB" id="A0A7Z0DQI8"/>
<organism evidence="1 2">
    <name type="scientific">Nocardioides panzhihuensis</name>
    <dbReference type="NCBI Taxonomy" id="860243"/>
    <lineage>
        <taxon>Bacteria</taxon>
        <taxon>Bacillati</taxon>
        <taxon>Actinomycetota</taxon>
        <taxon>Actinomycetes</taxon>
        <taxon>Propionibacteriales</taxon>
        <taxon>Nocardioidaceae</taxon>
        <taxon>Nocardioides</taxon>
    </lineage>
</organism>
<reference evidence="1 2" key="1">
    <citation type="submission" date="2020-07" db="EMBL/GenBank/DDBJ databases">
        <title>Sequencing the genomes of 1000 actinobacteria strains.</title>
        <authorList>
            <person name="Klenk H.-P."/>
        </authorList>
    </citation>
    <scope>NUCLEOTIDE SEQUENCE [LARGE SCALE GENOMIC DNA]</scope>
    <source>
        <strain evidence="1 2">DSM 26487</strain>
    </source>
</reference>
<dbReference type="RefSeq" id="WP_343051748.1">
    <property type="nucleotide sequence ID" value="NZ_JACBZR010000001.1"/>
</dbReference>
<name>A0A7Z0DQI8_9ACTN</name>
<gene>
    <name evidence="1" type="ORF">BJ988_004608</name>
</gene>
<accession>A0A7Z0DQI8</accession>
<comment type="caution">
    <text evidence="1">The sequence shown here is derived from an EMBL/GenBank/DDBJ whole genome shotgun (WGS) entry which is preliminary data.</text>
</comment>
<dbReference type="Proteomes" id="UP000564496">
    <property type="component" value="Unassembled WGS sequence"/>
</dbReference>
<evidence type="ECO:0000313" key="1">
    <source>
        <dbReference type="EMBL" id="NYI79960.1"/>
    </source>
</evidence>
<evidence type="ECO:0008006" key="3">
    <source>
        <dbReference type="Google" id="ProtNLM"/>
    </source>
</evidence>